<keyword evidence="6" id="KW-0482">Metalloprotease</keyword>
<reference evidence="8 9" key="1">
    <citation type="submission" date="2021-01" db="EMBL/GenBank/DDBJ databases">
        <title>C459-1 draft genome sequence.</title>
        <authorList>
            <person name="Zhang X.-F."/>
        </authorList>
    </citation>
    <scope>NUCLEOTIDE SEQUENCE [LARGE SCALE GENOMIC DNA]</scope>
    <source>
        <strain evidence="9">C459-1</strain>
    </source>
</reference>
<accession>A0ABS1R630</accession>
<evidence type="ECO:0000313" key="9">
    <source>
        <dbReference type="Proteomes" id="UP000625283"/>
    </source>
</evidence>
<proteinExistence type="inferred from homology"/>
<organism evidence="8 9">
    <name type="scientific">Sphingobacterium faecale</name>
    <dbReference type="NCBI Taxonomy" id="2803775"/>
    <lineage>
        <taxon>Bacteria</taxon>
        <taxon>Pseudomonadati</taxon>
        <taxon>Bacteroidota</taxon>
        <taxon>Sphingobacteriia</taxon>
        <taxon>Sphingobacteriales</taxon>
        <taxon>Sphingobacteriaceae</taxon>
        <taxon>Sphingobacterium</taxon>
    </lineage>
</organism>
<keyword evidence="3" id="KW-0645">Protease</keyword>
<dbReference type="SUPFAM" id="SSF52317">
    <property type="entry name" value="Class I glutamine amidotransferase-like"/>
    <property type="match status" value="1"/>
</dbReference>
<evidence type="ECO:0000259" key="7">
    <source>
        <dbReference type="Pfam" id="PF00246"/>
    </source>
</evidence>
<comment type="cofactor">
    <cofactor evidence="1">
        <name>Zn(2+)</name>
        <dbReference type="ChEBI" id="CHEBI:29105"/>
    </cofactor>
</comment>
<evidence type="ECO:0000313" key="8">
    <source>
        <dbReference type="EMBL" id="MBL1409462.1"/>
    </source>
</evidence>
<dbReference type="RefSeq" id="WP_202103220.1">
    <property type="nucleotide sequence ID" value="NZ_JAERTY010000006.1"/>
</dbReference>
<comment type="caution">
    <text evidence="8">The sequence shown here is derived from an EMBL/GenBank/DDBJ whole genome shotgun (WGS) entry which is preliminary data.</text>
</comment>
<feature type="domain" description="Peptidase M14" evidence="7">
    <location>
        <begin position="52"/>
        <end position="212"/>
    </location>
</feature>
<sequence length="888" mass="100597">MKKKKRNLITLVALLQIFCLLDVYSQITSPLAHFGFEIGKDYHLTNYTQTEAYFLQLAKESDRIVTQNLGLTEEGRNQYMLIVSSAENLEKMEHYQEISRNLALADLADVAAQRLAEEGKAVVWIDGGLHSTETVGTHQLIETIYQMVSRDDDEVKRILNEVIILFVHANPDGHEIVGDWYMQEPVATKRKMGKLPVMYHKYIGHDNNRDFFMFNMAESRNMAKPLFIDWIPQIVYNHHQSAPAGTVVVGPPYRDPFNYVYDPILVTSLDAVGAAMHTRLNVEDKPGYGQRGASRYSTWWNGGLRTSVYFHNMIGILTEIVGGPNPSSIPLYLNRILPNGDSPNPIHPQQWNFRKSIDYSVTLNMAVLNYAARNKRDLLYNIYKMGSNSIRKGKEPNLLMRPGQISFMREVSKNKADNKIAEKWFAELNNDPERKDPVAYIIPADQTDMGTAVKFLNKLILAGVTVEKVNEDFACEEKTVSAGSYVVRLAQAFRPHILDMFEPQDHPNDFEYKGGPPIPPYDAAGWTLAYVMGVKFDRVKSPISSSKTTILVRGQQIENEGMTIPKGKYMVFTTKANDNYKLINKLLKKGIIVQRDKKGNFYVENTVRNREVIQSEKSIAYHVNIVSKLPIDCRRLDSLRIALWDNYGGTMKSGWMRWLLEDFGFDFEVIYNPDIDRGNLKDQYDVIIFPGGGIARSLKKSGVDVPEPDQRAGDLNKRLGNFTADISLPSVTEFVHQGGKIIMIGESSNLAKHLGIHSENPLIKNVDGKKKPLSKEEFYIPGSIMNLKVNTIAAETSGLEDRVDIYFDNSPIFRFNDDGVDNKITPLLLFDSEHSLKSGWALGQHYLNNTVAAYSASMGRGRLFVFGPEIVFRAQAHSTFRLVFNQLY</sequence>
<comment type="similarity">
    <text evidence="2">Belongs to the peptidase M14 family.</text>
</comment>
<keyword evidence="9" id="KW-1185">Reference proteome</keyword>
<evidence type="ECO:0000256" key="5">
    <source>
        <dbReference type="ARBA" id="ARBA00022833"/>
    </source>
</evidence>
<evidence type="ECO:0000256" key="2">
    <source>
        <dbReference type="ARBA" id="ARBA00005988"/>
    </source>
</evidence>
<dbReference type="PANTHER" id="PTHR11705:SF143">
    <property type="entry name" value="SLL0236 PROTEIN"/>
    <property type="match status" value="1"/>
</dbReference>
<dbReference type="PANTHER" id="PTHR11705">
    <property type="entry name" value="PROTEASE FAMILY M14 CARBOXYPEPTIDASE A,B"/>
    <property type="match status" value="1"/>
</dbReference>
<dbReference type="InterPro" id="IPR029062">
    <property type="entry name" value="Class_I_gatase-like"/>
</dbReference>
<dbReference type="InterPro" id="IPR000834">
    <property type="entry name" value="Peptidase_M14"/>
</dbReference>
<name>A0ABS1R630_9SPHI</name>
<keyword evidence="4" id="KW-0378">Hydrolase</keyword>
<evidence type="ECO:0000256" key="3">
    <source>
        <dbReference type="ARBA" id="ARBA00022670"/>
    </source>
</evidence>
<gene>
    <name evidence="8" type="ORF">JKG61_11930</name>
</gene>
<evidence type="ECO:0000256" key="1">
    <source>
        <dbReference type="ARBA" id="ARBA00001947"/>
    </source>
</evidence>
<dbReference type="Pfam" id="PF00246">
    <property type="entry name" value="Peptidase_M14"/>
    <property type="match status" value="1"/>
</dbReference>
<keyword evidence="5" id="KW-0862">Zinc</keyword>
<evidence type="ECO:0000256" key="6">
    <source>
        <dbReference type="ARBA" id="ARBA00023049"/>
    </source>
</evidence>
<dbReference type="SUPFAM" id="SSF53187">
    <property type="entry name" value="Zn-dependent exopeptidases"/>
    <property type="match status" value="1"/>
</dbReference>
<dbReference type="EMBL" id="JAERTY010000006">
    <property type="protein sequence ID" value="MBL1409462.1"/>
    <property type="molecule type" value="Genomic_DNA"/>
</dbReference>
<dbReference type="Gene3D" id="3.40.630.10">
    <property type="entry name" value="Zn peptidases"/>
    <property type="match status" value="1"/>
</dbReference>
<protein>
    <submittedName>
        <fullName evidence="8">Peptidase</fullName>
    </submittedName>
</protein>
<evidence type="ECO:0000256" key="4">
    <source>
        <dbReference type="ARBA" id="ARBA00022801"/>
    </source>
</evidence>
<dbReference type="CDD" id="cd06240">
    <property type="entry name" value="M14-like"/>
    <property type="match status" value="1"/>
</dbReference>
<dbReference type="Proteomes" id="UP000625283">
    <property type="component" value="Unassembled WGS sequence"/>
</dbReference>